<dbReference type="GO" id="GO:0042744">
    <property type="term" value="P:hydrogen peroxide catabolic process"/>
    <property type="evidence" value="ECO:0007669"/>
    <property type="project" value="UniProtKB-KW"/>
</dbReference>
<comment type="cofactor">
    <cofactor evidence="11 14">
        <name>Ca(2+)</name>
        <dbReference type="ChEBI" id="CHEBI:29108"/>
    </cofactor>
    <text evidence="11 14">Binds 2 calcium ions per subunit.</text>
</comment>
<keyword evidence="17" id="KW-1185">Reference proteome</keyword>
<keyword evidence="8 13" id="KW-1015">Disulfide bond</keyword>
<feature type="binding site" evidence="11">
    <location>
        <position position="78"/>
    </location>
    <ligand>
        <name>Ca(2+)</name>
        <dbReference type="ChEBI" id="CHEBI:29108"/>
        <label>1</label>
    </ligand>
</feature>
<dbReference type="GO" id="GO:0046872">
    <property type="term" value="F:metal ion binding"/>
    <property type="evidence" value="ECO:0007669"/>
    <property type="project" value="UniProtKB-UniRule"/>
</dbReference>
<dbReference type="OrthoDB" id="2113341at2759"/>
<comment type="caution">
    <text evidence="16">The sequence shown here is derived from an EMBL/GenBank/DDBJ whole genome shotgun (WGS) entry which is preliminary data.</text>
</comment>
<dbReference type="Proteomes" id="UP000241394">
    <property type="component" value="Chromosome LG20"/>
</dbReference>
<feature type="active site" description="Proton acceptor" evidence="9">
    <location>
        <position position="70"/>
    </location>
</feature>
<evidence type="ECO:0000256" key="8">
    <source>
        <dbReference type="ARBA" id="ARBA00023157"/>
    </source>
</evidence>
<keyword evidence="3 14" id="KW-0575">Peroxidase</keyword>
<dbReference type="PANTHER" id="PTHR31517:SF81">
    <property type="entry name" value="PEROXIDASE"/>
    <property type="match status" value="1"/>
</dbReference>
<feature type="binding site" evidence="11">
    <location>
        <position position="76"/>
    </location>
    <ligand>
        <name>Ca(2+)</name>
        <dbReference type="ChEBI" id="CHEBI:29108"/>
        <label>1</label>
    </ligand>
</feature>
<feature type="disulfide bond" evidence="13">
    <location>
        <begin position="125"/>
        <end position="322"/>
    </location>
</feature>
<dbReference type="EMBL" id="NKQK01000020">
    <property type="protein sequence ID" value="PSS01540.1"/>
    <property type="molecule type" value="Genomic_DNA"/>
</dbReference>
<evidence type="ECO:0000256" key="11">
    <source>
        <dbReference type="PIRSR" id="PIRSR600823-3"/>
    </source>
</evidence>
<dbReference type="InterPro" id="IPR033905">
    <property type="entry name" value="Secretory_peroxidase"/>
</dbReference>
<keyword evidence="14" id="KW-0376">Hydrogen peroxide</keyword>
<comment type="similarity">
    <text evidence="14">Belongs to the peroxidase family. Classical plant (class III) peroxidase subfamily.</text>
</comment>
<evidence type="ECO:0000256" key="13">
    <source>
        <dbReference type="PIRSR" id="PIRSR600823-5"/>
    </source>
</evidence>
<feature type="binding site" evidence="11">
    <location>
        <position position="249"/>
    </location>
    <ligand>
        <name>Ca(2+)</name>
        <dbReference type="ChEBI" id="CHEBI:29108"/>
        <label>2</label>
    </ligand>
</feature>
<dbReference type="OMA" id="YANAMSG"/>
<feature type="binding site" evidence="11">
    <location>
        <position position="254"/>
    </location>
    <ligand>
        <name>Ca(2+)</name>
        <dbReference type="ChEBI" id="CHEBI:29108"/>
        <label>2</label>
    </ligand>
</feature>
<keyword evidence="5 11" id="KW-0479">Metal-binding</keyword>
<keyword evidence="11 14" id="KW-0106">Calcium</keyword>
<evidence type="ECO:0000256" key="9">
    <source>
        <dbReference type="PIRSR" id="PIRSR600823-1"/>
    </source>
</evidence>
<evidence type="ECO:0000259" key="15">
    <source>
        <dbReference type="PROSITE" id="PS50873"/>
    </source>
</evidence>
<proteinExistence type="inferred from homology"/>
<accession>A0A2R6Q3V6</accession>
<evidence type="ECO:0000256" key="10">
    <source>
        <dbReference type="PIRSR" id="PIRSR600823-2"/>
    </source>
</evidence>
<evidence type="ECO:0000256" key="7">
    <source>
        <dbReference type="ARBA" id="ARBA00023004"/>
    </source>
</evidence>
<dbReference type="PRINTS" id="PR00458">
    <property type="entry name" value="PEROXIDASE"/>
</dbReference>
<comment type="cofactor">
    <cofactor evidence="11 14">
        <name>heme b</name>
        <dbReference type="ChEBI" id="CHEBI:60344"/>
    </cofactor>
    <text evidence="11 14">Binds 1 heme b (iron(II)-protoporphyrin IX) group per subunit.</text>
</comment>
<feature type="binding site" evidence="11">
    <location>
        <position position="71"/>
    </location>
    <ligand>
        <name>Ca(2+)</name>
        <dbReference type="ChEBI" id="CHEBI:29108"/>
        <label>1</label>
    </ligand>
</feature>
<dbReference type="InParanoid" id="A0A2R6Q3V6"/>
<keyword evidence="7 11" id="KW-0408">Iron</keyword>
<protein>
    <recommendedName>
        <fullName evidence="2 14">Peroxidase</fullName>
        <ecNumber evidence="2 14">1.11.1.7</ecNumber>
    </recommendedName>
</protein>
<feature type="disulfide bond" evidence="13">
    <location>
        <begin position="39"/>
        <end position="119"/>
    </location>
</feature>
<name>A0A2R6Q3V6_ACTCC</name>
<reference evidence="17" key="2">
    <citation type="journal article" date="2018" name="BMC Genomics">
        <title>A manually annotated Actinidia chinensis var. chinensis (kiwifruit) genome highlights the challenges associated with draft genomes and gene prediction in plants.</title>
        <authorList>
            <person name="Pilkington S.M."/>
            <person name="Crowhurst R."/>
            <person name="Hilario E."/>
            <person name="Nardozza S."/>
            <person name="Fraser L."/>
            <person name="Peng Y."/>
            <person name="Gunaseelan K."/>
            <person name="Simpson R."/>
            <person name="Tahir J."/>
            <person name="Deroles S.C."/>
            <person name="Templeton K."/>
            <person name="Luo Z."/>
            <person name="Davy M."/>
            <person name="Cheng C."/>
            <person name="McNeilage M."/>
            <person name="Scaglione D."/>
            <person name="Liu Y."/>
            <person name="Zhang Q."/>
            <person name="Datson P."/>
            <person name="De Silva N."/>
            <person name="Gardiner S.E."/>
            <person name="Bassett H."/>
            <person name="Chagne D."/>
            <person name="McCallum J."/>
            <person name="Dzierzon H."/>
            <person name="Deng C."/>
            <person name="Wang Y.Y."/>
            <person name="Barron L."/>
            <person name="Manako K."/>
            <person name="Bowen J."/>
            <person name="Foster T.M."/>
            <person name="Erridge Z.A."/>
            <person name="Tiffin H."/>
            <person name="Waite C.N."/>
            <person name="Davies K.M."/>
            <person name="Grierson E.P."/>
            <person name="Laing W.A."/>
            <person name="Kirk R."/>
            <person name="Chen X."/>
            <person name="Wood M."/>
            <person name="Montefiori M."/>
            <person name="Brummell D.A."/>
            <person name="Schwinn K.E."/>
            <person name="Catanach A."/>
            <person name="Fullerton C."/>
            <person name="Li D."/>
            <person name="Meiyalaghan S."/>
            <person name="Nieuwenhuizen N."/>
            <person name="Read N."/>
            <person name="Prakash R."/>
            <person name="Hunter D."/>
            <person name="Zhang H."/>
            <person name="McKenzie M."/>
            <person name="Knabel M."/>
            <person name="Harris A."/>
            <person name="Allan A.C."/>
            <person name="Gleave A."/>
            <person name="Chen A."/>
            <person name="Janssen B.J."/>
            <person name="Plunkett B."/>
            <person name="Ampomah-Dwamena C."/>
            <person name="Voogd C."/>
            <person name="Leif D."/>
            <person name="Lafferty D."/>
            <person name="Souleyre E.J.F."/>
            <person name="Varkonyi-Gasic E."/>
            <person name="Gambi F."/>
            <person name="Hanley J."/>
            <person name="Yao J.L."/>
            <person name="Cheung J."/>
            <person name="David K.M."/>
            <person name="Warren B."/>
            <person name="Marsh K."/>
            <person name="Snowden K.C."/>
            <person name="Lin-Wang K."/>
            <person name="Brian L."/>
            <person name="Martinez-Sanchez M."/>
            <person name="Wang M."/>
            <person name="Ileperuma N."/>
            <person name="Macnee N."/>
            <person name="Campin R."/>
            <person name="McAtee P."/>
            <person name="Drummond R.S.M."/>
            <person name="Espley R.V."/>
            <person name="Ireland H.S."/>
            <person name="Wu R."/>
            <person name="Atkinson R.G."/>
            <person name="Karunairetnam S."/>
            <person name="Bulley S."/>
            <person name="Chunkath S."/>
            <person name="Hanley Z."/>
            <person name="Storey R."/>
            <person name="Thrimawithana A.H."/>
            <person name="Thomson S."/>
            <person name="David C."/>
            <person name="Testolin R."/>
            <person name="Huang H."/>
            <person name="Hellens R.P."/>
            <person name="Schaffer R.J."/>
        </authorList>
    </citation>
    <scope>NUCLEOTIDE SEQUENCE [LARGE SCALE GENOMIC DNA]</scope>
    <source>
        <strain evidence="17">cv. Red5</strain>
    </source>
</reference>
<sequence length="325" mass="35168">MTVSEGRNMGLRAMLGVVFVVSLWSMSHELSYDFYERTCPQVEDIVRAGVESISLTDPSTPAALLRLMFHDCQVQGCDASILIDQNDPTMPSEMASPKNFGIRKREKISLIKSMVEAVCPKKVSCADILILAAREAVAVSGGPQVIVPLGRRDSSSPPSYKLADSMLPPANLGVDGVLHIFANKGMSIEESVAIVGAHTLGVTHCHNLPSHHLSNTQVPMDPALDLMLSLGCPLGPRSQNTSFVFNDPTTFIFDNVYYANAMSGHGILRIDSELPLDPRTGHFVKHFASDQDGFFRAFSSAFVKLSSFGVLTGNEGVIRASCDKI</sequence>
<feature type="binding site" description="axial binding residue" evidence="11">
    <location>
        <position position="198"/>
    </location>
    <ligand>
        <name>heme b</name>
        <dbReference type="ChEBI" id="CHEBI:60344"/>
    </ligand>
    <ligandPart>
        <name>Fe</name>
        <dbReference type="ChEBI" id="CHEBI:18248"/>
    </ligandPart>
</feature>
<comment type="subcellular location">
    <subcellularLocation>
        <location evidence="14">Secreted</location>
    </subcellularLocation>
</comment>
<evidence type="ECO:0000256" key="5">
    <source>
        <dbReference type="ARBA" id="ARBA00022723"/>
    </source>
</evidence>
<keyword evidence="4 14" id="KW-0349">Heme</keyword>
<dbReference type="GO" id="GO:0006979">
    <property type="term" value="P:response to oxidative stress"/>
    <property type="evidence" value="ECO:0007669"/>
    <property type="project" value="UniProtKB-UniRule"/>
</dbReference>
<dbReference type="Gene3D" id="1.10.520.10">
    <property type="match status" value="1"/>
</dbReference>
<evidence type="ECO:0000256" key="3">
    <source>
        <dbReference type="ARBA" id="ARBA00022559"/>
    </source>
</evidence>
<dbReference type="Gene3D" id="1.10.420.10">
    <property type="entry name" value="Peroxidase, domain 2"/>
    <property type="match status" value="1"/>
</dbReference>
<evidence type="ECO:0000256" key="1">
    <source>
        <dbReference type="ARBA" id="ARBA00000189"/>
    </source>
</evidence>
<dbReference type="Gramene" id="PSS01540">
    <property type="protein sequence ID" value="PSS01540"/>
    <property type="gene ID" value="CEY00_Acc22897"/>
</dbReference>
<dbReference type="Pfam" id="PF00141">
    <property type="entry name" value="peroxidase"/>
    <property type="match status" value="1"/>
</dbReference>
<dbReference type="PRINTS" id="PR00461">
    <property type="entry name" value="PLPEROXIDASE"/>
</dbReference>
<evidence type="ECO:0000256" key="4">
    <source>
        <dbReference type="ARBA" id="ARBA00022617"/>
    </source>
</evidence>
<feature type="domain" description="Plant heme peroxidase family profile" evidence="15">
    <location>
        <begin position="29"/>
        <end position="325"/>
    </location>
</feature>
<comment type="catalytic activity">
    <reaction evidence="1 14">
        <text>2 a phenolic donor + H2O2 = 2 a phenolic radical donor + 2 H2O</text>
        <dbReference type="Rhea" id="RHEA:56136"/>
        <dbReference type="ChEBI" id="CHEBI:15377"/>
        <dbReference type="ChEBI" id="CHEBI:16240"/>
        <dbReference type="ChEBI" id="CHEBI:139520"/>
        <dbReference type="ChEBI" id="CHEBI:139521"/>
        <dbReference type="EC" id="1.11.1.7"/>
    </reaction>
</comment>
<dbReference type="GO" id="GO:0005576">
    <property type="term" value="C:extracellular region"/>
    <property type="evidence" value="ECO:0007669"/>
    <property type="project" value="UniProtKB-SubCell"/>
</dbReference>
<gene>
    <name evidence="16" type="ORF">CEY00_Acc22897</name>
</gene>
<feature type="binding site" evidence="10">
    <location>
        <position position="168"/>
    </location>
    <ligand>
        <name>substrate</name>
    </ligand>
</feature>
<dbReference type="STRING" id="1590841.A0A2R6Q3V6"/>
<evidence type="ECO:0000256" key="2">
    <source>
        <dbReference type="ARBA" id="ARBA00012313"/>
    </source>
</evidence>
<dbReference type="InterPro" id="IPR000823">
    <property type="entry name" value="Peroxidase_pln"/>
</dbReference>
<dbReference type="CDD" id="cd00693">
    <property type="entry name" value="secretory_peroxidase"/>
    <property type="match status" value="1"/>
</dbReference>
<feature type="binding site" evidence="11">
    <location>
        <position position="199"/>
    </location>
    <ligand>
        <name>Ca(2+)</name>
        <dbReference type="ChEBI" id="CHEBI:29108"/>
        <label>2</label>
    </ligand>
</feature>
<feature type="site" description="Transition state stabilizer" evidence="12">
    <location>
        <position position="66"/>
    </location>
</feature>
<dbReference type="InterPro" id="IPR002016">
    <property type="entry name" value="Haem_peroxidase"/>
</dbReference>
<reference evidence="16 17" key="1">
    <citation type="submission" date="2017-07" db="EMBL/GenBank/DDBJ databases">
        <title>An improved, manually edited Actinidia chinensis var. chinensis (kiwifruit) genome highlights the challenges associated with draft genomes and gene prediction in plants.</title>
        <authorList>
            <person name="Pilkington S."/>
            <person name="Crowhurst R."/>
            <person name="Hilario E."/>
            <person name="Nardozza S."/>
            <person name="Fraser L."/>
            <person name="Peng Y."/>
            <person name="Gunaseelan K."/>
            <person name="Simpson R."/>
            <person name="Tahir J."/>
            <person name="Deroles S."/>
            <person name="Templeton K."/>
            <person name="Luo Z."/>
            <person name="Davy M."/>
            <person name="Cheng C."/>
            <person name="Mcneilage M."/>
            <person name="Scaglione D."/>
            <person name="Liu Y."/>
            <person name="Zhang Q."/>
            <person name="Datson P."/>
            <person name="De Silva N."/>
            <person name="Gardiner S."/>
            <person name="Bassett H."/>
            <person name="Chagne D."/>
            <person name="Mccallum J."/>
            <person name="Dzierzon H."/>
            <person name="Deng C."/>
            <person name="Wang Y.-Y."/>
            <person name="Barron N."/>
            <person name="Manako K."/>
            <person name="Bowen J."/>
            <person name="Foster T."/>
            <person name="Erridge Z."/>
            <person name="Tiffin H."/>
            <person name="Waite C."/>
            <person name="Davies K."/>
            <person name="Grierson E."/>
            <person name="Laing W."/>
            <person name="Kirk R."/>
            <person name="Chen X."/>
            <person name="Wood M."/>
            <person name="Montefiori M."/>
            <person name="Brummell D."/>
            <person name="Schwinn K."/>
            <person name="Catanach A."/>
            <person name="Fullerton C."/>
            <person name="Li D."/>
            <person name="Meiyalaghan S."/>
            <person name="Nieuwenhuizen N."/>
            <person name="Read N."/>
            <person name="Prakash R."/>
            <person name="Hunter D."/>
            <person name="Zhang H."/>
            <person name="Mckenzie M."/>
            <person name="Knabel M."/>
            <person name="Harris A."/>
            <person name="Allan A."/>
            <person name="Chen A."/>
            <person name="Janssen B."/>
            <person name="Plunkett B."/>
            <person name="Dwamena C."/>
            <person name="Voogd C."/>
            <person name="Leif D."/>
            <person name="Lafferty D."/>
            <person name="Souleyre E."/>
            <person name="Varkonyi-Gasic E."/>
            <person name="Gambi F."/>
            <person name="Hanley J."/>
            <person name="Yao J.-L."/>
            <person name="Cheung J."/>
            <person name="David K."/>
            <person name="Warren B."/>
            <person name="Marsh K."/>
            <person name="Snowden K."/>
            <person name="Lin-Wang K."/>
            <person name="Brian L."/>
            <person name="Martinez-Sanchez M."/>
            <person name="Wang M."/>
            <person name="Ileperuma N."/>
            <person name="Macnee N."/>
            <person name="Campin R."/>
            <person name="Mcatee P."/>
            <person name="Drummond R."/>
            <person name="Espley R."/>
            <person name="Ireland H."/>
            <person name="Wu R."/>
            <person name="Atkinson R."/>
            <person name="Karunairetnam S."/>
            <person name="Bulley S."/>
            <person name="Chunkath S."/>
            <person name="Hanley Z."/>
            <person name="Storey R."/>
            <person name="Thrimawithana A."/>
            <person name="Thomson S."/>
            <person name="David C."/>
            <person name="Testolin R."/>
        </authorList>
    </citation>
    <scope>NUCLEOTIDE SEQUENCE [LARGE SCALE GENOMIC DNA]</scope>
    <source>
        <strain evidence="17">cv. Red5</strain>
        <tissue evidence="16">Young leaf</tissue>
    </source>
</reference>
<keyword evidence="6 14" id="KW-0560">Oxidoreductase</keyword>
<dbReference type="EC" id="1.11.1.7" evidence="2 14"/>
<dbReference type="PROSITE" id="PS50873">
    <property type="entry name" value="PEROXIDASE_4"/>
    <property type="match status" value="1"/>
</dbReference>
<feature type="binding site" evidence="11">
    <location>
        <position position="74"/>
    </location>
    <ligand>
        <name>Ca(2+)</name>
        <dbReference type="ChEBI" id="CHEBI:29108"/>
        <label>1</label>
    </ligand>
</feature>
<evidence type="ECO:0000256" key="12">
    <source>
        <dbReference type="PIRSR" id="PIRSR600823-4"/>
    </source>
</evidence>
<dbReference type="SUPFAM" id="SSF48113">
    <property type="entry name" value="Heme-dependent peroxidases"/>
    <property type="match status" value="1"/>
</dbReference>
<dbReference type="InterPro" id="IPR010255">
    <property type="entry name" value="Haem_peroxidase_sf"/>
</dbReference>
<evidence type="ECO:0000256" key="14">
    <source>
        <dbReference type="RuleBase" id="RU362060"/>
    </source>
</evidence>
<organism evidence="16 17">
    <name type="scientific">Actinidia chinensis var. chinensis</name>
    <name type="common">Chinese soft-hair kiwi</name>
    <dbReference type="NCBI Taxonomy" id="1590841"/>
    <lineage>
        <taxon>Eukaryota</taxon>
        <taxon>Viridiplantae</taxon>
        <taxon>Streptophyta</taxon>
        <taxon>Embryophyta</taxon>
        <taxon>Tracheophyta</taxon>
        <taxon>Spermatophyta</taxon>
        <taxon>Magnoliopsida</taxon>
        <taxon>eudicotyledons</taxon>
        <taxon>Gunneridae</taxon>
        <taxon>Pentapetalae</taxon>
        <taxon>asterids</taxon>
        <taxon>Ericales</taxon>
        <taxon>Actinidiaceae</taxon>
        <taxon>Actinidia</taxon>
    </lineage>
</organism>
<dbReference type="PANTHER" id="PTHR31517">
    <property type="match status" value="1"/>
</dbReference>
<dbReference type="GO" id="GO:0020037">
    <property type="term" value="F:heme binding"/>
    <property type="evidence" value="ECO:0007669"/>
    <property type="project" value="UniProtKB-UniRule"/>
</dbReference>
<dbReference type="FunCoup" id="A0A2R6Q3V6">
    <property type="interactions" value="125"/>
</dbReference>
<dbReference type="GO" id="GO:0140825">
    <property type="term" value="F:lactoperoxidase activity"/>
    <property type="evidence" value="ECO:0007669"/>
    <property type="project" value="UniProtKB-EC"/>
</dbReference>
<evidence type="ECO:0000313" key="17">
    <source>
        <dbReference type="Proteomes" id="UP000241394"/>
    </source>
</evidence>
<comment type="function">
    <text evidence="14">Removal of H(2)O(2), oxidation of toxic reductants, biosynthesis and degradation of lignin, suberization, auxin catabolism, response to environmental stresses such as wounding, pathogen attack and oxidative stress.</text>
</comment>
<keyword evidence="14" id="KW-0964">Secreted</keyword>
<feature type="disulfide bond" evidence="13">
    <location>
        <begin position="72"/>
        <end position="77"/>
    </location>
</feature>
<evidence type="ECO:0000256" key="6">
    <source>
        <dbReference type="ARBA" id="ARBA00023002"/>
    </source>
</evidence>
<feature type="disulfide bond" evidence="13">
    <location>
        <begin position="205"/>
        <end position="232"/>
    </location>
</feature>
<feature type="binding site" evidence="11">
    <location>
        <position position="80"/>
    </location>
    <ligand>
        <name>Ca(2+)</name>
        <dbReference type="ChEBI" id="CHEBI:29108"/>
        <label>1</label>
    </ligand>
</feature>
<dbReference type="AlphaFoldDB" id="A0A2R6Q3V6"/>
<evidence type="ECO:0000313" key="16">
    <source>
        <dbReference type="EMBL" id="PSS01540.1"/>
    </source>
</evidence>